<reference evidence="1" key="1">
    <citation type="submission" date="2018-10" db="EMBL/GenBank/DDBJ databases">
        <title>Hidden diversity of soil giant viruses.</title>
        <authorList>
            <person name="Schulz F."/>
            <person name="Alteio L."/>
            <person name="Goudeau D."/>
            <person name="Ryan E.M."/>
            <person name="Malmstrom R.R."/>
            <person name="Blanchard J."/>
            <person name="Woyke T."/>
        </authorList>
    </citation>
    <scope>NUCLEOTIDE SEQUENCE</scope>
    <source>
        <strain evidence="1">TEV1</strain>
    </source>
</reference>
<protein>
    <submittedName>
        <fullName evidence="1">Uncharacterized protein</fullName>
    </submittedName>
</protein>
<proteinExistence type="predicted"/>
<organism evidence="1">
    <name type="scientific">Terrestrivirus sp</name>
    <dbReference type="NCBI Taxonomy" id="2487775"/>
    <lineage>
        <taxon>Viruses</taxon>
        <taxon>Varidnaviria</taxon>
        <taxon>Bamfordvirae</taxon>
        <taxon>Nucleocytoviricota</taxon>
        <taxon>Megaviricetes</taxon>
        <taxon>Imitervirales</taxon>
        <taxon>Mimiviridae</taxon>
        <taxon>Klosneuvirinae</taxon>
    </lineage>
</organism>
<evidence type="ECO:0000313" key="1">
    <source>
        <dbReference type="EMBL" id="AYV75317.1"/>
    </source>
</evidence>
<sequence>MNNKFCFIYGSFNENGFRRRSAGSDIDVICQNMDEYEVRRQLKKAFPKSDIDMNTVKIDISKADVKSEDNSEIIRAKMCYWQKCDFFELFNRDKIPYKFDCNENSNNNKNIGAHLRNPDKLAFVAYVNKDVIDAIGTKQDYTKSIEHYGRDNFDKVLLGLDTDEKNLFKSLQSNKWKLNTSCQTLLGDFIFVIKSTKTINGNNHKMSYDHFLTTCFIN</sequence>
<name>A0A3G4ZKF6_9VIRU</name>
<dbReference type="EMBL" id="MK071979">
    <property type="protein sequence ID" value="AYV75317.1"/>
    <property type="molecule type" value="Genomic_DNA"/>
</dbReference>
<accession>A0A3G4ZKF6</accession>
<gene>
    <name evidence="1" type="ORF">Terrestrivirus1_191</name>
</gene>